<dbReference type="RefSeq" id="WP_061930539.1">
    <property type="nucleotide sequence ID" value="NZ_JABCQN010000007.1"/>
</dbReference>
<protein>
    <submittedName>
        <fullName evidence="8">EamA family transporter</fullName>
    </submittedName>
</protein>
<evidence type="ECO:0000256" key="5">
    <source>
        <dbReference type="ARBA" id="ARBA00023136"/>
    </source>
</evidence>
<dbReference type="GeneID" id="81475571"/>
<keyword evidence="3 6" id="KW-0812">Transmembrane</keyword>
<feature type="transmembrane region" description="Helical" evidence="6">
    <location>
        <begin position="40"/>
        <end position="62"/>
    </location>
</feature>
<feature type="transmembrane region" description="Helical" evidence="6">
    <location>
        <begin position="272"/>
        <end position="292"/>
    </location>
</feature>
<dbReference type="Proteomes" id="UP000661006">
    <property type="component" value="Unassembled WGS sequence"/>
</dbReference>
<feature type="transmembrane region" description="Helical" evidence="6">
    <location>
        <begin position="100"/>
        <end position="117"/>
    </location>
</feature>
<evidence type="ECO:0000313" key="9">
    <source>
        <dbReference type="Proteomes" id="UP000661006"/>
    </source>
</evidence>
<gene>
    <name evidence="8" type="ORF">HKD32_12760</name>
</gene>
<dbReference type="PANTHER" id="PTHR32322:SF2">
    <property type="entry name" value="EAMA DOMAIN-CONTAINING PROTEIN"/>
    <property type="match status" value="1"/>
</dbReference>
<evidence type="ECO:0000313" key="8">
    <source>
        <dbReference type="EMBL" id="MBF0871710.1"/>
    </source>
</evidence>
<evidence type="ECO:0000256" key="2">
    <source>
        <dbReference type="ARBA" id="ARBA00007362"/>
    </source>
</evidence>
<feature type="transmembrane region" description="Helical" evidence="6">
    <location>
        <begin position="122"/>
        <end position="139"/>
    </location>
</feature>
<sequence>MKSGVQSVEKYGQLKAVGLLIGGISSFQIGATLAKGLFPLFGPTGMVGLRVCMAALILLAIWRPTRMTLTPAAWKLLLPYGASVAVMNFCFYVALVRLPLGIVVALEFTGPLTLALTGSRRWLDLCWALFVIAGLYLLLRPETAVVPGTLHHLDLFGICAALLSGCGWIVYILTGTRMGKILDAGQATTLGMTTAGILLLPCLIPTIPTVITHPWQGGAALSVAVLSSAVPYILDMMAMRRLKPRDLGILLSMEPMLGAISGWIFLGEGLSAARWMGVLCIVVASLGNVLTAKKVAAH</sequence>
<dbReference type="InterPro" id="IPR000620">
    <property type="entry name" value="EamA_dom"/>
</dbReference>
<evidence type="ECO:0000256" key="4">
    <source>
        <dbReference type="ARBA" id="ARBA00022989"/>
    </source>
</evidence>
<dbReference type="EMBL" id="JABCQN010000007">
    <property type="protein sequence ID" value="MBF0871710.1"/>
    <property type="molecule type" value="Genomic_DNA"/>
</dbReference>
<keyword evidence="4 6" id="KW-1133">Transmembrane helix</keyword>
<feature type="transmembrane region" description="Helical" evidence="6">
    <location>
        <begin position="217"/>
        <end position="235"/>
    </location>
</feature>
<evidence type="ECO:0000256" key="1">
    <source>
        <dbReference type="ARBA" id="ARBA00004141"/>
    </source>
</evidence>
<keyword evidence="5 6" id="KW-0472">Membrane</keyword>
<feature type="transmembrane region" description="Helical" evidence="6">
    <location>
        <begin position="247"/>
        <end position="266"/>
    </location>
</feature>
<feature type="transmembrane region" description="Helical" evidence="6">
    <location>
        <begin position="187"/>
        <end position="211"/>
    </location>
</feature>
<organism evidence="8 9">
    <name type="scientific">Gluconobacter japonicus</name>
    <dbReference type="NCBI Taxonomy" id="376620"/>
    <lineage>
        <taxon>Bacteria</taxon>
        <taxon>Pseudomonadati</taxon>
        <taxon>Pseudomonadota</taxon>
        <taxon>Alphaproteobacteria</taxon>
        <taxon>Acetobacterales</taxon>
        <taxon>Acetobacteraceae</taxon>
        <taxon>Gluconobacter</taxon>
    </lineage>
</organism>
<comment type="caution">
    <text evidence="8">The sequence shown here is derived from an EMBL/GenBank/DDBJ whole genome shotgun (WGS) entry which is preliminary data.</text>
</comment>
<dbReference type="PANTHER" id="PTHR32322">
    <property type="entry name" value="INNER MEMBRANE TRANSPORTER"/>
    <property type="match status" value="1"/>
</dbReference>
<comment type="subcellular location">
    <subcellularLocation>
        <location evidence="1">Membrane</location>
        <topology evidence="1">Multi-pass membrane protein</topology>
    </subcellularLocation>
</comment>
<dbReference type="SUPFAM" id="SSF103481">
    <property type="entry name" value="Multidrug resistance efflux transporter EmrE"/>
    <property type="match status" value="2"/>
</dbReference>
<feature type="transmembrane region" description="Helical" evidence="6">
    <location>
        <begin position="12"/>
        <end position="34"/>
    </location>
</feature>
<dbReference type="InterPro" id="IPR037185">
    <property type="entry name" value="EmrE-like"/>
</dbReference>
<evidence type="ECO:0000256" key="6">
    <source>
        <dbReference type="SAM" id="Phobius"/>
    </source>
</evidence>
<feature type="domain" description="EamA" evidence="7">
    <location>
        <begin position="156"/>
        <end position="287"/>
    </location>
</feature>
<dbReference type="GO" id="GO:0016020">
    <property type="term" value="C:membrane"/>
    <property type="evidence" value="ECO:0007669"/>
    <property type="project" value="UniProtKB-SubCell"/>
</dbReference>
<reference evidence="8" key="2">
    <citation type="submission" date="2020-11" db="EMBL/GenBank/DDBJ databases">
        <title>Description of novel Gluconobacter species.</title>
        <authorList>
            <person name="Cleenwerck I."/>
            <person name="Cnockaert M."/>
            <person name="Borremans W."/>
            <person name="Wieme A.D."/>
            <person name="De Vuyst L."/>
            <person name="Vandamme P."/>
        </authorList>
    </citation>
    <scope>NUCLEOTIDE SEQUENCE</scope>
    <source>
        <strain evidence="8">R71697</strain>
    </source>
</reference>
<reference evidence="8" key="1">
    <citation type="submission" date="2020-04" db="EMBL/GenBank/DDBJ databases">
        <authorList>
            <person name="Sombolestani A."/>
        </authorList>
    </citation>
    <scope>NUCLEOTIDE SEQUENCE</scope>
    <source>
        <strain evidence="8">R71697</strain>
    </source>
</reference>
<proteinExistence type="inferred from homology"/>
<dbReference type="Pfam" id="PF00892">
    <property type="entry name" value="EamA"/>
    <property type="match status" value="1"/>
</dbReference>
<evidence type="ECO:0000259" key="7">
    <source>
        <dbReference type="Pfam" id="PF00892"/>
    </source>
</evidence>
<name>A0A149S2T8_GLUJA</name>
<feature type="transmembrane region" description="Helical" evidence="6">
    <location>
        <begin position="155"/>
        <end position="175"/>
    </location>
</feature>
<feature type="transmembrane region" description="Helical" evidence="6">
    <location>
        <begin position="74"/>
        <end position="94"/>
    </location>
</feature>
<comment type="similarity">
    <text evidence="2">Belongs to the EamA transporter family.</text>
</comment>
<evidence type="ECO:0000256" key="3">
    <source>
        <dbReference type="ARBA" id="ARBA00022692"/>
    </source>
</evidence>
<accession>A0A149S2T8</accession>
<dbReference type="AlphaFoldDB" id="A0A149S2T8"/>
<dbReference type="InterPro" id="IPR050638">
    <property type="entry name" value="AA-Vitamin_Transporters"/>
</dbReference>